<proteinExistence type="predicted"/>
<reference evidence="1" key="1">
    <citation type="journal article" date="2020" name="mSystems">
        <title>Genome- and Community-Level Interaction Insights into Carbon Utilization and Element Cycling Functions of Hydrothermarchaeota in Hydrothermal Sediment.</title>
        <authorList>
            <person name="Zhou Z."/>
            <person name="Liu Y."/>
            <person name="Xu W."/>
            <person name="Pan J."/>
            <person name="Luo Z.H."/>
            <person name="Li M."/>
        </authorList>
    </citation>
    <scope>NUCLEOTIDE SEQUENCE [LARGE SCALE GENOMIC DNA]</scope>
    <source>
        <strain evidence="1">SpSt-774</strain>
    </source>
</reference>
<dbReference type="SUPFAM" id="SSF52833">
    <property type="entry name" value="Thioredoxin-like"/>
    <property type="match status" value="1"/>
</dbReference>
<name>A0A7C4XA82_UNCW3</name>
<protein>
    <submittedName>
        <fullName evidence="1">Uncharacterized protein</fullName>
    </submittedName>
</protein>
<organism evidence="1">
    <name type="scientific">candidate division WOR-3 bacterium</name>
    <dbReference type="NCBI Taxonomy" id="2052148"/>
    <lineage>
        <taxon>Bacteria</taxon>
        <taxon>Bacteria division WOR-3</taxon>
    </lineage>
</organism>
<comment type="caution">
    <text evidence="1">The sequence shown here is derived from an EMBL/GenBank/DDBJ whole genome shotgun (WGS) entry which is preliminary data.</text>
</comment>
<dbReference type="Gene3D" id="3.60.21.10">
    <property type="match status" value="1"/>
</dbReference>
<dbReference type="InterPro" id="IPR029052">
    <property type="entry name" value="Metallo-depent_PP-like"/>
</dbReference>
<dbReference type="SUPFAM" id="SSF56300">
    <property type="entry name" value="Metallo-dependent phosphatases"/>
    <property type="match status" value="1"/>
</dbReference>
<dbReference type="AlphaFoldDB" id="A0A7C4XA82"/>
<dbReference type="EMBL" id="DTGZ01000192">
    <property type="protein sequence ID" value="HGV98612.1"/>
    <property type="molecule type" value="Genomic_DNA"/>
</dbReference>
<evidence type="ECO:0000313" key="1">
    <source>
        <dbReference type="EMBL" id="HGV98612.1"/>
    </source>
</evidence>
<gene>
    <name evidence="1" type="ORF">ENV60_10025</name>
</gene>
<accession>A0A7C4XA82</accession>
<sequence length="416" mass="47222">MTTLLTVLFCSLDIIYTAGIGGEFLGCGCPGEEGGIARIAHYIKNTPHHLLIDAGGIFGKNRFVDSIALVNLKEYNFDAIAVSGNELQFGPEFINRLSARAPLLCSNVYYLGQPLAKEYIIKSVNGKKVLITAVIEEELPEVEVLEPKTAINRIKANPLVKDYDIHINILNGPHRRLIIENIGYVDADWTRRIGLLKIENNSIKNSVTFLDSTIPEDHLTREKINSVLYYLKNLPARQIISDFPATVSIIYYYNDDDSLVNHFLPLLVREYRGMVGITYIKKTDQKPAFKIGERIFSAATPETTIQILRKEILRVLDYGGDKKVQVVYFPNPNCPECGRYNLLLEAFKKNNPDIKIVHSQDEVLLERFYEVYEVPLKKRQKPIIFIGKNYLPYGEIESSNLQIEGNIPWPKIYGID</sequence>
<dbReference type="InterPro" id="IPR036249">
    <property type="entry name" value="Thioredoxin-like_sf"/>
</dbReference>